<dbReference type="STRING" id="1344418.A0A1D2V8V8"/>
<dbReference type="InterPro" id="IPR019310">
    <property type="entry name" value="Efg1"/>
</dbReference>
<dbReference type="InParanoid" id="A0A1D2V8V8"/>
<dbReference type="GO" id="GO:0000462">
    <property type="term" value="P:maturation of SSU-rRNA from tricistronic rRNA transcript (SSU-rRNA, 5.8S rRNA, LSU-rRNA)"/>
    <property type="evidence" value="ECO:0007669"/>
    <property type="project" value="TreeGrafter"/>
</dbReference>
<evidence type="ECO:0000313" key="10">
    <source>
        <dbReference type="Proteomes" id="UP000095038"/>
    </source>
</evidence>
<dbReference type="InterPro" id="IPR050786">
    <property type="entry name" value="EFG1_rRNA-proc"/>
</dbReference>
<keyword evidence="6 8" id="KW-0175">Coiled coil</keyword>
<evidence type="ECO:0000256" key="1">
    <source>
        <dbReference type="ARBA" id="ARBA00004604"/>
    </source>
</evidence>
<gene>
    <name evidence="9" type="ORF">ASCRUDRAFT_78252</name>
</gene>
<protein>
    <recommendedName>
        <fullName evidence="3">rRNA-processing protein EFG1</fullName>
    </recommendedName>
    <alternativeName>
        <fullName evidence="4">rRNA-processing protein efg1</fullName>
    </alternativeName>
</protein>
<dbReference type="GO" id="GO:0005730">
    <property type="term" value="C:nucleolus"/>
    <property type="evidence" value="ECO:0007669"/>
    <property type="project" value="UniProtKB-SubCell"/>
</dbReference>
<evidence type="ECO:0000313" key="9">
    <source>
        <dbReference type="EMBL" id="ODV57947.1"/>
    </source>
</evidence>
<evidence type="ECO:0000256" key="2">
    <source>
        <dbReference type="ARBA" id="ARBA00006916"/>
    </source>
</evidence>
<feature type="coiled-coil region" evidence="8">
    <location>
        <begin position="33"/>
        <end position="81"/>
    </location>
</feature>
<evidence type="ECO:0000256" key="4">
    <source>
        <dbReference type="ARBA" id="ARBA00019827"/>
    </source>
</evidence>
<accession>A0A1D2V8V8</accession>
<keyword evidence="10" id="KW-1185">Reference proteome</keyword>
<dbReference type="EMBL" id="KV454497">
    <property type="protein sequence ID" value="ODV57947.1"/>
    <property type="molecule type" value="Genomic_DNA"/>
</dbReference>
<comment type="subcellular location">
    <subcellularLocation>
        <location evidence="1">Nucleus</location>
        <location evidence="1">Nucleolus</location>
    </subcellularLocation>
</comment>
<dbReference type="RefSeq" id="XP_020044254.1">
    <property type="nucleotide sequence ID" value="XM_020194187.1"/>
</dbReference>
<dbReference type="Proteomes" id="UP000095038">
    <property type="component" value="Unassembled WGS sequence"/>
</dbReference>
<evidence type="ECO:0000256" key="3">
    <source>
        <dbReference type="ARBA" id="ARBA00018689"/>
    </source>
</evidence>
<dbReference type="FunCoup" id="A0A1D2V8V8">
    <property type="interactions" value="172"/>
</dbReference>
<evidence type="ECO:0000256" key="7">
    <source>
        <dbReference type="ARBA" id="ARBA00023242"/>
    </source>
</evidence>
<name>A0A1D2V8V8_9ASCO</name>
<evidence type="ECO:0000256" key="5">
    <source>
        <dbReference type="ARBA" id="ARBA00022552"/>
    </source>
</evidence>
<sequence length="279" mass="32876">MPITKQIQKKHFSKSQYKSNSRALESALSSNSTTKLKKKIRDLERYLKNQKQNDKHNSTQLAENERILNALKIKLQNQNLNLKQKHLLKKYHMVKFFEKKKTIRVLKKSNQQLIDLKKINIDDNQINQIENQLLNSKVDLLYIINFPKDKKYIALYPNTSKDNNTEKVDEKTLKGIQKSNKFKDEFRAKMKSLILTNNHDFNFEDIINNKKSIKINHHIDSIKAQVIANVDEADKIVFKSNNQSSNYTKVPKINHADNNYITINKNKNNDNDEEDDFFE</sequence>
<keyword evidence="7" id="KW-0539">Nucleus</keyword>
<dbReference type="OrthoDB" id="47732at2759"/>
<dbReference type="GO" id="GO:0030688">
    <property type="term" value="C:preribosome, small subunit precursor"/>
    <property type="evidence" value="ECO:0007669"/>
    <property type="project" value="TreeGrafter"/>
</dbReference>
<keyword evidence="5" id="KW-0698">rRNA processing</keyword>
<dbReference type="GeneID" id="30967823"/>
<dbReference type="PANTHER" id="PTHR33911">
    <property type="entry name" value="RRNA-PROCESSING PROTEIN EFG1"/>
    <property type="match status" value="1"/>
</dbReference>
<comment type="similarity">
    <text evidence="2">Belongs to the EFG1 family.</text>
</comment>
<reference evidence="10" key="1">
    <citation type="submission" date="2016-05" db="EMBL/GenBank/DDBJ databases">
        <title>Comparative genomics of biotechnologically important yeasts.</title>
        <authorList>
            <consortium name="DOE Joint Genome Institute"/>
            <person name="Riley R."/>
            <person name="Haridas S."/>
            <person name="Wolfe K.H."/>
            <person name="Lopes M.R."/>
            <person name="Hittinger C.T."/>
            <person name="Goker M."/>
            <person name="Salamov A."/>
            <person name="Wisecaver J."/>
            <person name="Long T.M."/>
            <person name="Aerts A.L."/>
            <person name="Barry K."/>
            <person name="Choi C."/>
            <person name="Clum A."/>
            <person name="Coughlan A.Y."/>
            <person name="Deshpande S."/>
            <person name="Douglass A.P."/>
            <person name="Hanson S.J."/>
            <person name="Klenk H.-P."/>
            <person name="Labutti K."/>
            <person name="Lapidus A."/>
            <person name="Lindquist E."/>
            <person name="Lipzen A."/>
            <person name="Meier-Kolthoff J.P."/>
            <person name="Ohm R.A."/>
            <person name="Otillar R.P."/>
            <person name="Pangilinan J."/>
            <person name="Peng Y."/>
            <person name="Rokas A."/>
            <person name="Rosa C.A."/>
            <person name="Scheuner C."/>
            <person name="Sibirny A.A."/>
            <person name="Slot J.C."/>
            <person name="Stielow J.B."/>
            <person name="Sun H."/>
            <person name="Kurtzman C.P."/>
            <person name="Blackwell M."/>
            <person name="Grigoriev I.V."/>
            <person name="Jeffries T.W."/>
        </authorList>
    </citation>
    <scope>NUCLEOTIDE SEQUENCE [LARGE SCALE GENOMIC DNA]</scope>
    <source>
        <strain evidence="10">DSM 1968</strain>
    </source>
</reference>
<evidence type="ECO:0000256" key="8">
    <source>
        <dbReference type="SAM" id="Coils"/>
    </source>
</evidence>
<evidence type="ECO:0000256" key="6">
    <source>
        <dbReference type="ARBA" id="ARBA00023054"/>
    </source>
</evidence>
<dbReference type="AlphaFoldDB" id="A0A1D2V8V8"/>
<dbReference type="Pfam" id="PF10153">
    <property type="entry name" value="Efg1"/>
    <property type="match status" value="1"/>
</dbReference>
<organism evidence="9 10">
    <name type="scientific">Ascoidea rubescens DSM 1968</name>
    <dbReference type="NCBI Taxonomy" id="1344418"/>
    <lineage>
        <taxon>Eukaryota</taxon>
        <taxon>Fungi</taxon>
        <taxon>Dikarya</taxon>
        <taxon>Ascomycota</taxon>
        <taxon>Saccharomycotina</taxon>
        <taxon>Saccharomycetes</taxon>
        <taxon>Ascoideaceae</taxon>
        <taxon>Ascoidea</taxon>
    </lineage>
</organism>
<proteinExistence type="inferred from homology"/>
<dbReference type="PANTHER" id="PTHR33911:SF1">
    <property type="entry name" value="RRNA-PROCESSING PROTEIN EFG1"/>
    <property type="match status" value="1"/>
</dbReference>